<protein>
    <submittedName>
        <fullName evidence="1">Uncharacterized protein</fullName>
    </submittedName>
</protein>
<proteinExistence type="predicted"/>
<organism evidence="1">
    <name type="scientific">Salmonella phage vB_STmST19_KE08</name>
    <dbReference type="NCBI Taxonomy" id="3161165"/>
    <lineage>
        <taxon>Viruses</taxon>
        <taxon>Duplodnaviria</taxon>
        <taxon>Heunggongvirae</taxon>
        <taxon>Uroviricota</taxon>
        <taxon>Caudoviricetes</taxon>
    </lineage>
</organism>
<reference evidence="1" key="1">
    <citation type="submission" date="2024-05" db="EMBL/GenBank/DDBJ databases">
        <authorList>
            <person name="Mugo M.M."/>
            <person name="Musyoki A.M."/>
            <person name="Makumi A.M."/>
            <person name="Mutai I."/>
            <person name="Drechsel O."/>
            <person name="Kering K.K."/>
            <person name="Muturi P."/>
            <person name="Mbae C.K."/>
            <person name="Kariuki S.M."/>
        </authorList>
    </citation>
    <scope>NUCLEOTIDE SEQUENCE</scope>
</reference>
<dbReference type="EMBL" id="PP856713">
    <property type="protein sequence ID" value="XCH39647.1"/>
    <property type="molecule type" value="Genomic_DNA"/>
</dbReference>
<sequence length="51" mass="5888">MSFVHHGLLSFNQEVAHEHNPYHLLSHAIRTHQFAIACTGYRLMVLHLPVL</sequence>
<evidence type="ECO:0000313" key="1">
    <source>
        <dbReference type="EMBL" id="XCH39647.1"/>
    </source>
</evidence>
<name>A0AAU8GDW7_9CAUD</name>
<accession>A0AAU8GDW7</accession>
<gene>
    <name evidence="1" type="ORF">FANJXIIC_CDS0055</name>
</gene>